<organism evidence="2 4">
    <name type="scientific">Rubrobacter radiotolerans</name>
    <name type="common">Arthrobacter radiotolerans</name>
    <dbReference type="NCBI Taxonomy" id="42256"/>
    <lineage>
        <taxon>Bacteria</taxon>
        <taxon>Bacillati</taxon>
        <taxon>Actinomycetota</taxon>
        <taxon>Rubrobacteria</taxon>
        <taxon>Rubrobacterales</taxon>
        <taxon>Rubrobacteraceae</taxon>
        <taxon>Rubrobacter</taxon>
    </lineage>
</organism>
<dbReference type="AlphaFoldDB" id="A0A023X0W9"/>
<reference evidence="2 4" key="1">
    <citation type="submission" date="2014-03" db="EMBL/GenBank/DDBJ databases">
        <title>Complete genome sequence of the Radio-Resistant Rubrobacter radiotolerans RSPS-4.</title>
        <authorList>
            <person name="Egas C.C."/>
            <person name="Barroso C.C."/>
            <person name="Froufe H.J.C."/>
            <person name="Pacheco J.J."/>
            <person name="Albuquerque L.L."/>
            <person name="da Costa M.M.S."/>
        </authorList>
    </citation>
    <scope>NUCLEOTIDE SEQUENCE [LARGE SCALE GENOMIC DNA]</scope>
    <source>
        <strain evidence="2 4">RSPS-4</strain>
    </source>
</reference>
<dbReference type="OrthoDB" id="122519at2"/>
<dbReference type="STRING" id="42256.RradSPS_0809"/>
<protein>
    <submittedName>
        <fullName evidence="3">CbtB-domain containing protein</fullName>
    </submittedName>
</protein>
<name>A0A023X0W9_RUBRA</name>
<keyword evidence="4" id="KW-1185">Reference proteome</keyword>
<dbReference type="Proteomes" id="UP001281130">
    <property type="component" value="Unassembled WGS sequence"/>
</dbReference>
<keyword evidence="1" id="KW-1133">Transmembrane helix</keyword>
<dbReference type="eggNOG" id="ENOG502ZT0P">
    <property type="taxonomic scope" value="Bacteria"/>
</dbReference>
<keyword evidence="1" id="KW-0812">Transmembrane</keyword>
<proteinExistence type="predicted"/>
<evidence type="ECO:0000256" key="1">
    <source>
        <dbReference type="SAM" id="Phobius"/>
    </source>
</evidence>
<evidence type="ECO:0000313" key="4">
    <source>
        <dbReference type="Proteomes" id="UP000025229"/>
    </source>
</evidence>
<gene>
    <name evidence="2" type="ORF">RradSPS_0809</name>
    <name evidence="3" type="ORF">SIL72_05605</name>
</gene>
<keyword evidence="1" id="KW-0472">Membrane</keyword>
<dbReference type="Proteomes" id="UP000025229">
    <property type="component" value="Chromosome"/>
</dbReference>
<dbReference type="KEGG" id="rrd:RradSPS_0809"/>
<dbReference type="EMBL" id="CP007514">
    <property type="protein sequence ID" value="AHY46092.1"/>
    <property type="molecule type" value="Genomic_DNA"/>
</dbReference>
<accession>A0A023X0W9</accession>
<evidence type="ECO:0000313" key="3">
    <source>
        <dbReference type="EMBL" id="MDX5893502.1"/>
    </source>
</evidence>
<feature type="transmembrane region" description="Helical" evidence="1">
    <location>
        <begin position="18"/>
        <end position="36"/>
    </location>
</feature>
<dbReference type="EMBL" id="JAWXXX010000001">
    <property type="protein sequence ID" value="MDX5893502.1"/>
    <property type="molecule type" value="Genomic_DNA"/>
</dbReference>
<sequence length="72" mass="7801">MHRTQGIAGSAPGRGARIWGWISAGVVALILFVVLYDNGALFAPLVGESAYTQNYLHEFFHDARHLLGVPGH</sequence>
<dbReference type="RefSeq" id="WP_038680883.1">
    <property type="nucleotide sequence ID" value="NZ_CP007514.1"/>
</dbReference>
<dbReference type="HOGENOM" id="CLU_2719853_0_0_11"/>
<evidence type="ECO:0000313" key="2">
    <source>
        <dbReference type="EMBL" id="AHY46092.1"/>
    </source>
</evidence>
<reference evidence="3" key="2">
    <citation type="submission" date="2023-11" db="EMBL/GenBank/DDBJ databases">
        <title>MicrobeMod: A computational toolkit for identifying prokaryotic methylation and restriction-modification with nanopore sequencing.</title>
        <authorList>
            <person name="Crits-Christoph A."/>
            <person name="Kang S.C."/>
            <person name="Lee H."/>
            <person name="Ostrov N."/>
        </authorList>
    </citation>
    <scope>NUCLEOTIDE SEQUENCE</scope>
    <source>
        <strain evidence="3">ATCC 51242</strain>
    </source>
</reference>